<dbReference type="GO" id="GO:0003677">
    <property type="term" value="F:DNA binding"/>
    <property type="evidence" value="ECO:0007669"/>
    <property type="project" value="UniProtKB-KW"/>
</dbReference>
<dbReference type="Pfam" id="PF11928">
    <property type="entry name" value="DUF3446"/>
    <property type="match status" value="1"/>
</dbReference>
<keyword evidence="8 10" id="KW-0804">Transcription</keyword>
<keyword evidence="6 10" id="KW-0805">Transcription regulation</keyword>
<dbReference type="Proteomes" id="UP001152622">
    <property type="component" value="Chromosome 10"/>
</dbReference>
<keyword evidence="7 10" id="KW-0238">DNA-binding</keyword>
<name>A0A9Q1F034_SYNKA</name>
<evidence type="ECO:0000256" key="2">
    <source>
        <dbReference type="ARBA" id="ARBA00022723"/>
    </source>
</evidence>
<keyword evidence="5 10" id="KW-0862">Zinc</keyword>
<keyword evidence="9 10" id="KW-0539">Nucleus</keyword>
<evidence type="ECO:0000256" key="3">
    <source>
        <dbReference type="ARBA" id="ARBA00022737"/>
    </source>
</evidence>
<evidence type="ECO:0000256" key="4">
    <source>
        <dbReference type="ARBA" id="ARBA00022771"/>
    </source>
</evidence>
<comment type="caution">
    <text evidence="13">The sequence shown here is derived from an EMBL/GenBank/DDBJ whole genome shotgun (WGS) entry which is preliminary data.</text>
</comment>
<evidence type="ECO:0000256" key="8">
    <source>
        <dbReference type="ARBA" id="ARBA00023163"/>
    </source>
</evidence>
<evidence type="ECO:0000256" key="11">
    <source>
        <dbReference type="SAM" id="MobiDB-lite"/>
    </source>
</evidence>
<evidence type="ECO:0000259" key="12">
    <source>
        <dbReference type="Pfam" id="PF11928"/>
    </source>
</evidence>
<organism evidence="13 14">
    <name type="scientific">Synaphobranchus kaupii</name>
    <name type="common">Kaup's arrowtooth eel</name>
    <dbReference type="NCBI Taxonomy" id="118154"/>
    <lineage>
        <taxon>Eukaryota</taxon>
        <taxon>Metazoa</taxon>
        <taxon>Chordata</taxon>
        <taxon>Craniata</taxon>
        <taxon>Vertebrata</taxon>
        <taxon>Euteleostomi</taxon>
        <taxon>Actinopterygii</taxon>
        <taxon>Neopterygii</taxon>
        <taxon>Teleostei</taxon>
        <taxon>Anguilliformes</taxon>
        <taxon>Synaphobranchidae</taxon>
        <taxon>Synaphobranchus</taxon>
    </lineage>
</organism>
<feature type="domain" description="Early growth response N-terminal" evidence="12">
    <location>
        <begin position="78"/>
        <end position="128"/>
    </location>
</feature>
<reference evidence="13" key="1">
    <citation type="journal article" date="2023" name="Science">
        <title>Genome structures resolve the early diversification of teleost fishes.</title>
        <authorList>
            <person name="Parey E."/>
            <person name="Louis A."/>
            <person name="Montfort J."/>
            <person name="Bouchez O."/>
            <person name="Roques C."/>
            <person name="Iampietro C."/>
            <person name="Lluch J."/>
            <person name="Castinel A."/>
            <person name="Donnadieu C."/>
            <person name="Desvignes T."/>
            <person name="Floi Bucao C."/>
            <person name="Jouanno E."/>
            <person name="Wen M."/>
            <person name="Mejri S."/>
            <person name="Dirks R."/>
            <person name="Jansen H."/>
            <person name="Henkel C."/>
            <person name="Chen W.J."/>
            <person name="Zahm M."/>
            <person name="Cabau C."/>
            <person name="Klopp C."/>
            <person name="Thompson A.W."/>
            <person name="Robinson-Rechavi M."/>
            <person name="Braasch I."/>
            <person name="Lecointre G."/>
            <person name="Bobe J."/>
            <person name="Postlethwait J.H."/>
            <person name="Berthelot C."/>
            <person name="Roest Crollius H."/>
            <person name="Guiguen Y."/>
        </authorList>
    </citation>
    <scope>NUCLEOTIDE SEQUENCE</scope>
    <source>
        <strain evidence="13">WJC10195</strain>
    </source>
</reference>
<accession>A0A9Q1F034</accession>
<comment type="similarity">
    <text evidence="10">Belongs to the EGR C2H2-type zinc-finger protein family.</text>
</comment>
<proteinExistence type="inferred from homology"/>
<evidence type="ECO:0000313" key="13">
    <source>
        <dbReference type="EMBL" id="KAJ8348393.1"/>
    </source>
</evidence>
<evidence type="ECO:0000256" key="7">
    <source>
        <dbReference type="ARBA" id="ARBA00023125"/>
    </source>
</evidence>
<keyword evidence="4 10" id="KW-0863">Zinc-finger</keyword>
<keyword evidence="2 10" id="KW-0479">Metal-binding</keyword>
<evidence type="ECO:0000256" key="10">
    <source>
        <dbReference type="RuleBase" id="RU363046"/>
    </source>
</evidence>
<evidence type="ECO:0000256" key="6">
    <source>
        <dbReference type="ARBA" id="ARBA00023015"/>
    </source>
</evidence>
<dbReference type="GO" id="GO:0008270">
    <property type="term" value="F:zinc ion binding"/>
    <property type="evidence" value="ECO:0007669"/>
    <property type="project" value="UniProtKB-KW"/>
</dbReference>
<comment type="subcellular location">
    <subcellularLocation>
        <location evidence="1 10">Nucleus</location>
    </subcellularLocation>
</comment>
<dbReference type="InterPro" id="IPR021849">
    <property type="entry name" value="EGR_N"/>
</dbReference>
<sequence length="143" mass="15373">MTTGTPFLTASVPEGAGFGTGDPGEQYDPLTGDTLPDISIHCEKSLAEQPFPTPAPALHRLHGALHPRTRHRLQQQPVGEPLFSLVSGLVGMANQPTTPVLRRLYVSSSPSSSSSQISFGCSVHLSDPKPHLLRRAHLLQRQP</sequence>
<dbReference type="EMBL" id="JAINUF010000010">
    <property type="protein sequence ID" value="KAJ8348393.1"/>
    <property type="molecule type" value="Genomic_DNA"/>
</dbReference>
<gene>
    <name evidence="13" type="ORF">SKAU_G00269820</name>
</gene>
<dbReference type="AlphaFoldDB" id="A0A9Q1F034"/>
<feature type="region of interest" description="Disordered" evidence="11">
    <location>
        <begin position="1"/>
        <end position="34"/>
    </location>
</feature>
<dbReference type="GO" id="GO:0005634">
    <property type="term" value="C:nucleus"/>
    <property type="evidence" value="ECO:0007669"/>
    <property type="project" value="UniProtKB-SubCell"/>
</dbReference>
<keyword evidence="3" id="KW-0677">Repeat</keyword>
<evidence type="ECO:0000313" key="14">
    <source>
        <dbReference type="Proteomes" id="UP001152622"/>
    </source>
</evidence>
<evidence type="ECO:0000256" key="9">
    <source>
        <dbReference type="ARBA" id="ARBA00023242"/>
    </source>
</evidence>
<keyword evidence="14" id="KW-1185">Reference proteome</keyword>
<evidence type="ECO:0000256" key="5">
    <source>
        <dbReference type="ARBA" id="ARBA00022833"/>
    </source>
</evidence>
<evidence type="ECO:0000256" key="1">
    <source>
        <dbReference type="ARBA" id="ARBA00004123"/>
    </source>
</evidence>
<protein>
    <recommendedName>
        <fullName evidence="12">Early growth response N-terminal domain-containing protein</fullName>
    </recommendedName>
</protein>